<dbReference type="Gene3D" id="1.20.5.170">
    <property type="match status" value="1"/>
</dbReference>
<evidence type="ECO:0000256" key="1">
    <source>
        <dbReference type="SAM" id="MobiDB-lite"/>
    </source>
</evidence>
<dbReference type="Proteomes" id="UP000799779">
    <property type="component" value="Unassembled WGS sequence"/>
</dbReference>
<gene>
    <name evidence="2" type="ORF">P154DRAFT_67471</name>
</gene>
<proteinExistence type="predicted"/>
<organism evidence="2 3">
    <name type="scientific">Amniculicola lignicola CBS 123094</name>
    <dbReference type="NCBI Taxonomy" id="1392246"/>
    <lineage>
        <taxon>Eukaryota</taxon>
        <taxon>Fungi</taxon>
        <taxon>Dikarya</taxon>
        <taxon>Ascomycota</taxon>
        <taxon>Pezizomycotina</taxon>
        <taxon>Dothideomycetes</taxon>
        <taxon>Pleosporomycetidae</taxon>
        <taxon>Pleosporales</taxon>
        <taxon>Amniculicolaceae</taxon>
        <taxon>Amniculicola</taxon>
    </lineage>
</organism>
<protein>
    <recommendedName>
        <fullName evidence="4">BZIP domain-containing protein</fullName>
    </recommendedName>
</protein>
<evidence type="ECO:0000313" key="3">
    <source>
        <dbReference type="Proteomes" id="UP000799779"/>
    </source>
</evidence>
<dbReference type="AlphaFoldDB" id="A0A6A5WRJ4"/>
<evidence type="ECO:0008006" key="4">
    <source>
        <dbReference type="Google" id="ProtNLM"/>
    </source>
</evidence>
<dbReference type="OrthoDB" id="3555317at2759"/>
<reference evidence="2" key="1">
    <citation type="journal article" date="2020" name="Stud. Mycol.">
        <title>101 Dothideomycetes genomes: a test case for predicting lifestyles and emergence of pathogens.</title>
        <authorList>
            <person name="Haridas S."/>
            <person name="Albert R."/>
            <person name="Binder M."/>
            <person name="Bloem J."/>
            <person name="Labutti K."/>
            <person name="Salamov A."/>
            <person name="Andreopoulos B."/>
            <person name="Baker S."/>
            <person name="Barry K."/>
            <person name="Bills G."/>
            <person name="Bluhm B."/>
            <person name="Cannon C."/>
            <person name="Castanera R."/>
            <person name="Culley D."/>
            <person name="Daum C."/>
            <person name="Ezra D."/>
            <person name="Gonzalez J."/>
            <person name="Henrissat B."/>
            <person name="Kuo A."/>
            <person name="Liang C."/>
            <person name="Lipzen A."/>
            <person name="Lutzoni F."/>
            <person name="Magnuson J."/>
            <person name="Mondo S."/>
            <person name="Nolan M."/>
            <person name="Ohm R."/>
            <person name="Pangilinan J."/>
            <person name="Park H.-J."/>
            <person name="Ramirez L."/>
            <person name="Alfaro M."/>
            <person name="Sun H."/>
            <person name="Tritt A."/>
            <person name="Yoshinaga Y."/>
            <person name="Zwiers L.-H."/>
            <person name="Turgeon B."/>
            <person name="Goodwin S."/>
            <person name="Spatafora J."/>
            <person name="Crous P."/>
            <person name="Grigoriev I."/>
        </authorList>
    </citation>
    <scope>NUCLEOTIDE SEQUENCE</scope>
    <source>
        <strain evidence="2">CBS 123094</strain>
    </source>
</reference>
<sequence length="294" mass="32927">MDSTNPQDHPGLDQENESVKRALSLGYGRWLAPVLDGNDIFSAGTQEPESSSSNPEPEPTPAPRRGRGRPRVNATRDASAIEKRRAQVRNAQRTYQKRKDTAASSVNNRCDDLLEVLSDLSTEVEELLNVSSKAGLMGQNSEVAIQIQRLWATYDNVVNRPAVSPDLRLLRVKNDRRRAEHYATDSFRIGIVRPQDQLPERSEMPLPPYLTVGDAASSRPPSLQQLTVQTPLFTASDVEDIDMRDLQREETTLIQSFSHQATQSTNKIMGGRSIFEIVKERQAQYKASQMNNTN</sequence>
<evidence type="ECO:0000313" key="2">
    <source>
        <dbReference type="EMBL" id="KAF2004157.1"/>
    </source>
</evidence>
<feature type="region of interest" description="Disordered" evidence="1">
    <location>
        <begin position="38"/>
        <end position="104"/>
    </location>
</feature>
<name>A0A6A5WRJ4_9PLEO</name>
<dbReference type="PANTHER" id="PTHR40618:SF1">
    <property type="entry name" value="B-ZIP TRANSCRIPTION FACTOR (EUROFUNG)"/>
    <property type="match status" value="1"/>
</dbReference>
<feature type="region of interest" description="Disordered" evidence="1">
    <location>
        <begin position="1"/>
        <end position="20"/>
    </location>
</feature>
<dbReference type="EMBL" id="ML977569">
    <property type="protein sequence ID" value="KAF2004157.1"/>
    <property type="molecule type" value="Genomic_DNA"/>
</dbReference>
<dbReference type="InterPro" id="IPR046347">
    <property type="entry name" value="bZIP_sf"/>
</dbReference>
<dbReference type="GO" id="GO:0003700">
    <property type="term" value="F:DNA-binding transcription factor activity"/>
    <property type="evidence" value="ECO:0007669"/>
    <property type="project" value="InterPro"/>
</dbReference>
<accession>A0A6A5WRJ4</accession>
<keyword evidence="3" id="KW-1185">Reference proteome</keyword>
<dbReference type="PANTHER" id="PTHR40618">
    <property type="entry name" value="B-ZIP TRANSCRIPTION FACTOR (EUROFUNG)-RELATED"/>
    <property type="match status" value="1"/>
</dbReference>
<dbReference type="SUPFAM" id="SSF57959">
    <property type="entry name" value="Leucine zipper domain"/>
    <property type="match status" value="1"/>
</dbReference>